<evidence type="ECO:0000256" key="1">
    <source>
        <dbReference type="ARBA" id="ARBA00002868"/>
    </source>
</evidence>
<keyword evidence="4" id="KW-0690">Ribosome biogenesis</keyword>
<dbReference type="GO" id="GO:0005829">
    <property type="term" value="C:cytosol"/>
    <property type="evidence" value="ECO:0007669"/>
    <property type="project" value="TreeGrafter"/>
</dbReference>
<accession>A0A0A0BF91</accession>
<evidence type="ECO:0000256" key="5">
    <source>
        <dbReference type="ARBA" id="ARBA00031841"/>
    </source>
</evidence>
<name>A0A0A0BF91_9GAMM</name>
<dbReference type="Pfam" id="PF02620">
    <property type="entry name" value="YceD"/>
    <property type="match status" value="1"/>
</dbReference>
<dbReference type="Proteomes" id="UP000029999">
    <property type="component" value="Unassembled WGS sequence"/>
</dbReference>
<dbReference type="RefSeq" id="WP_036315168.1">
    <property type="nucleotide sequence ID" value="NZ_JADFAB010000018.1"/>
</dbReference>
<feature type="compositionally biased region" description="Basic and acidic residues" evidence="6">
    <location>
        <begin position="151"/>
        <end position="162"/>
    </location>
</feature>
<dbReference type="STRING" id="392484.LP43_2212"/>
<evidence type="ECO:0000256" key="3">
    <source>
        <dbReference type="ARBA" id="ARBA00015716"/>
    </source>
</evidence>
<dbReference type="EMBL" id="JRQD01000005">
    <property type="protein sequence ID" value="KGM06337.1"/>
    <property type="molecule type" value="Genomic_DNA"/>
</dbReference>
<evidence type="ECO:0000313" key="8">
    <source>
        <dbReference type="Proteomes" id="UP000029999"/>
    </source>
</evidence>
<evidence type="ECO:0000313" key="7">
    <source>
        <dbReference type="EMBL" id="KGM06337.1"/>
    </source>
</evidence>
<comment type="caution">
    <text evidence="7">The sequence shown here is derived from an EMBL/GenBank/DDBJ whole genome shotgun (WGS) entry which is preliminary data.</text>
</comment>
<dbReference type="InterPro" id="IPR039255">
    <property type="entry name" value="YceD_bac"/>
</dbReference>
<proteinExistence type="inferred from homology"/>
<evidence type="ECO:0000256" key="6">
    <source>
        <dbReference type="SAM" id="MobiDB-lite"/>
    </source>
</evidence>
<dbReference type="PANTHER" id="PTHR38099">
    <property type="entry name" value="LARGE RIBOSOMAL RNA SUBUNIT ACCUMULATION PROTEIN YCED"/>
    <property type="match status" value="1"/>
</dbReference>
<comment type="similarity">
    <text evidence="2">Belongs to the DUF177 domain family.</text>
</comment>
<organism evidence="7 8">
    <name type="scientific">Methylophaga thiooxydans</name>
    <dbReference type="NCBI Taxonomy" id="392484"/>
    <lineage>
        <taxon>Bacteria</taxon>
        <taxon>Pseudomonadati</taxon>
        <taxon>Pseudomonadota</taxon>
        <taxon>Gammaproteobacteria</taxon>
        <taxon>Thiotrichales</taxon>
        <taxon>Piscirickettsiaceae</taxon>
        <taxon>Methylophaga</taxon>
    </lineage>
</organism>
<dbReference type="InterPro" id="IPR003772">
    <property type="entry name" value="YceD"/>
</dbReference>
<evidence type="ECO:0000256" key="2">
    <source>
        <dbReference type="ARBA" id="ARBA00010740"/>
    </source>
</evidence>
<protein>
    <recommendedName>
        <fullName evidence="3">Large ribosomal RNA subunit accumulation protein YceD</fullName>
    </recommendedName>
    <alternativeName>
        <fullName evidence="5">23S rRNA accumulation protein YceD</fullName>
    </alternativeName>
</protein>
<sequence>MRQQIPKEIDPFRFANNGRQLEGELNLADMSRLSESLFDNSGVVKVSMQFDVDQTGTPNLHGRFETTLLLTCERCMQALEFPVTIDTWLGLVRHEKLAESLAEQYEPWVIEDTDLVDPATVVEDELILALPLVPKHDFDCLPEEAWFAGDKEVEEKPEDKPESPFAVLSALKSKK</sequence>
<feature type="region of interest" description="Disordered" evidence="6">
    <location>
        <begin position="151"/>
        <end position="175"/>
    </location>
</feature>
<dbReference type="GO" id="GO:0042254">
    <property type="term" value="P:ribosome biogenesis"/>
    <property type="evidence" value="ECO:0007669"/>
    <property type="project" value="UniProtKB-KW"/>
</dbReference>
<reference evidence="7 8" key="1">
    <citation type="submission" date="2014-09" db="EMBL/GenBank/DDBJ databases">
        <authorList>
            <person name="Grob C."/>
            <person name="Taubert M."/>
            <person name="Howat A.M."/>
            <person name="Burns O.J."/>
            <person name="Dixon J.L."/>
            <person name="Chen Y."/>
            <person name="Murrell J.C."/>
        </authorList>
    </citation>
    <scope>NUCLEOTIDE SEQUENCE [LARGE SCALE GENOMIC DNA]</scope>
    <source>
        <strain evidence="7">L4</strain>
    </source>
</reference>
<comment type="function">
    <text evidence="1">Plays a role in synthesis, processing and/or stability of 23S rRNA.</text>
</comment>
<dbReference type="AlphaFoldDB" id="A0A0A0BF91"/>
<evidence type="ECO:0000256" key="4">
    <source>
        <dbReference type="ARBA" id="ARBA00022517"/>
    </source>
</evidence>
<gene>
    <name evidence="7" type="ORF">LP43_2212</name>
</gene>
<dbReference type="PANTHER" id="PTHR38099:SF1">
    <property type="entry name" value="LARGE RIBOSOMAL RNA SUBUNIT ACCUMULATION PROTEIN YCED"/>
    <property type="match status" value="1"/>
</dbReference>